<dbReference type="PANTHER" id="PTHR46499">
    <property type="entry name" value="QUEUINE TRNA-RIBOSYLTRANSFERASE"/>
    <property type="match status" value="1"/>
</dbReference>
<evidence type="ECO:0000256" key="6">
    <source>
        <dbReference type="ARBA" id="ARBA00050112"/>
    </source>
</evidence>
<evidence type="ECO:0000256" key="7">
    <source>
        <dbReference type="HAMAP-Rule" id="MF_00168"/>
    </source>
</evidence>
<feature type="region of interest" description="Disordered" evidence="8">
    <location>
        <begin position="1"/>
        <end position="20"/>
    </location>
</feature>
<dbReference type="InterPro" id="IPR036511">
    <property type="entry name" value="TGT-like_sf"/>
</dbReference>
<dbReference type="GO" id="GO:0005829">
    <property type="term" value="C:cytosol"/>
    <property type="evidence" value="ECO:0007669"/>
    <property type="project" value="TreeGrafter"/>
</dbReference>
<keyword evidence="7" id="KW-0479">Metal-binding</keyword>
<keyword evidence="2 7" id="KW-0328">Glycosyltransferase</keyword>
<feature type="binding site" evidence="7">
    <location>
        <position position="334"/>
    </location>
    <ligand>
        <name>Zn(2+)</name>
        <dbReference type="ChEBI" id="CHEBI:29105"/>
    </ligand>
</feature>
<dbReference type="PANTHER" id="PTHR46499:SF1">
    <property type="entry name" value="QUEUINE TRNA-RIBOSYLTRANSFERASE"/>
    <property type="match status" value="1"/>
</dbReference>
<evidence type="ECO:0000256" key="4">
    <source>
        <dbReference type="ARBA" id="ARBA00022694"/>
    </source>
</evidence>
<feature type="binding site" evidence="7">
    <location>
        <position position="146"/>
    </location>
    <ligand>
        <name>substrate</name>
    </ligand>
</feature>
<dbReference type="InterPro" id="IPR002616">
    <property type="entry name" value="tRNA_ribo_trans-like"/>
</dbReference>
<keyword evidence="5 7" id="KW-0671">Queuosine biosynthesis</keyword>
<comment type="subunit">
    <text evidence="7">Homodimer. Within each dimer, one monomer is responsible for RNA recognition and catalysis, while the other monomer binds to the replacement base PreQ1.</text>
</comment>
<dbReference type="UniPathway" id="UPA00392"/>
<comment type="similarity">
    <text evidence="7">Belongs to the queuine tRNA-ribosyltransferase family.</text>
</comment>
<proteinExistence type="inferred from homology"/>
<dbReference type="FunFam" id="3.20.20.105:FF:000001">
    <property type="entry name" value="Queuine tRNA-ribosyltransferase"/>
    <property type="match status" value="1"/>
</dbReference>
<feature type="binding site" evidence="7">
    <location>
        <position position="305"/>
    </location>
    <ligand>
        <name>Zn(2+)</name>
        <dbReference type="ChEBI" id="CHEBI:29105"/>
    </ligand>
</feature>
<comment type="function">
    <text evidence="7">Catalyzes the base-exchange of a guanine (G) residue with the queuine precursor 7-aminomethyl-7-deazaguanine (PreQ1) at position 34 (anticodon wobble position) in tRNAs with GU(N) anticodons (tRNA-Asp, -Asn, -His and -Tyr). Catalysis occurs through a double-displacement mechanism. The nucleophile active site attacks the C1' of nucleotide 34 to detach the guanine base from the RNA, forming a covalent enzyme-RNA intermediate. The proton acceptor active site deprotonates the incoming PreQ1, allowing a nucleophilic attack on the C1' of the ribose to form the product. After dissociation, two additional enzymatic reactions on the tRNA convert PreQ1 to queuine (Q), resulting in the hypermodified nucleoside queuosine (7-(((4,5-cis-dihydroxy-2-cyclopenten-1-yl)amino)methyl)-7-deazaguanosine).</text>
</comment>
<comment type="catalytic activity">
    <reaction evidence="6 7">
        <text>7-aminomethyl-7-carbaguanine + guanosine(34) in tRNA = 7-aminomethyl-7-carbaguanosine(34) in tRNA + guanine</text>
        <dbReference type="Rhea" id="RHEA:24104"/>
        <dbReference type="Rhea" id="RHEA-COMP:10341"/>
        <dbReference type="Rhea" id="RHEA-COMP:10342"/>
        <dbReference type="ChEBI" id="CHEBI:16235"/>
        <dbReference type="ChEBI" id="CHEBI:58703"/>
        <dbReference type="ChEBI" id="CHEBI:74269"/>
        <dbReference type="ChEBI" id="CHEBI:82833"/>
        <dbReference type="EC" id="2.4.2.29"/>
    </reaction>
</comment>
<organism evidence="10">
    <name type="scientific">Desulfobacca acetoxidans</name>
    <dbReference type="NCBI Taxonomy" id="60893"/>
    <lineage>
        <taxon>Bacteria</taxon>
        <taxon>Pseudomonadati</taxon>
        <taxon>Thermodesulfobacteriota</taxon>
        <taxon>Desulfobaccia</taxon>
        <taxon>Desulfobaccales</taxon>
        <taxon>Desulfobaccaceae</taxon>
        <taxon>Desulfobacca</taxon>
    </lineage>
</organism>
<feature type="region of interest" description="RNA binding; important for wobble base 34 recognition" evidence="7">
    <location>
        <begin position="270"/>
        <end position="274"/>
    </location>
</feature>
<dbReference type="NCBIfam" id="TIGR00430">
    <property type="entry name" value="Q_tRNA_tgt"/>
    <property type="match status" value="1"/>
</dbReference>
<feature type="active site" description="Proton acceptor" evidence="7">
    <location>
        <position position="92"/>
    </location>
</feature>
<protein>
    <recommendedName>
        <fullName evidence="7">Queuine tRNA-ribosyltransferase</fullName>
        <ecNumber evidence="7">2.4.2.29</ecNumber>
    </recommendedName>
    <alternativeName>
        <fullName evidence="7">Guanine insertion enzyme</fullName>
    </alternativeName>
    <alternativeName>
        <fullName evidence="7">tRNA-guanine transglycosylase</fullName>
    </alternativeName>
</protein>
<dbReference type="AlphaFoldDB" id="A0A7C3SI34"/>
<name>A0A7C3SI34_9BACT</name>
<evidence type="ECO:0000256" key="8">
    <source>
        <dbReference type="SAM" id="MobiDB-lite"/>
    </source>
</evidence>
<dbReference type="Pfam" id="PF01702">
    <property type="entry name" value="TGT"/>
    <property type="match status" value="1"/>
</dbReference>
<gene>
    <name evidence="7" type="primary">tgt</name>
    <name evidence="10" type="ORF">ENV62_02030</name>
</gene>
<dbReference type="InterPro" id="IPR050076">
    <property type="entry name" value="ArchSynthase1/Queuine_TRR"/>
</dbReference>
<comment type="caution">
    <text evidence="10">The sequence shown here is derived from an EMBL/GenBank/DDBJ whole genome shotgun (WGS) entry which is preliminary data.</text>
</comment>
<dbReference type="GO" id="GO:0008616">
    <property type="term" value="P:tRNA queuosine(34) biosynthetic process"/>
    <property type="evidence" value="ECO:0007669"/>
    <property type="project" value="UniProtKB-UniRule"/>
</dbReference>
<evidence type="ECO:0000256" key="2">
    <source>
        <dbReference type="ARBA" id="ARBA00022676"/>
    </source>
</evidence>
<sequence length="374" mass="42231">MFEFRLKRSEGPGGPRLGEMHTSRGVVATPAFMPVGTYGTVKSLTPEELRELGAQIILGNVYHLFLRPGVELIAELGGLSRFMNWPGPILTDSGGYQIFSLARFRQISEEGVLFRSHLNGDQHFLTPEKVVALQEALKVDIMMCLDECPPFPCPEKEVRRATDLTFRWAVRSIKVWNRERAALFAIVQGGMYPEWRREQARALAELDFSGYALGGLSVGEDKETTFAMVEAAVPELPGDKPRYLMGMGLPEDLVEGVARGVDLFDCVIPTRNARNGQVFTESGALMLRNSGFARDPRPISETCHCYTCRHYSRAYLRHLFMCREILAYRLLTLHNLYYYLNLMAQIRQAVAAGRFAEFRRDFYQKRQNGGKTGG</sequence>
<dbReference type="NCBIfam" id="TIGR00449">
    <property type="entry name" value="tgt_general"/>
    <property type="match status" value="1"/>
</dbReference>
<evidence type="ECO:0000313" key="10">
    <source>
        <dbReference type="EMBL" id="HGB14006.1"/>
    </source>
</evidence>
<dbReference type="GO" id="GO:0046872">
    <property type="term" value="F:metal ion binding"/>
    <property type="evidence" value="ECO:0007669"/>
    <property type="project" value="UniProtKB-KW"/>
</dbReference>
<feature type="compositionally biased region" description="Basic and acidic residues" evidence="8">
    <location>
        <begin position="1"/>
        <end position="10"/>
    </location>
</feature>
<feature type="binding site" evidence="7">
    <location>
        <position position="188"/>
    </location>
    <ligand>
        <name>substrate</name>
    </ligand>
</feature>
<dbReference type="InterPro" id="IPR004803">
    <property type="entry name" value="TGT"/>
</dbReference>
<feature type="binding site" evidence="7">
    <location>
        <position position="308"/>
    </location>
    <ligand>
        <name>Zn(2+)</name>
        <dbReference type="ChEBI" id="CHEBI:29105"/>
    </ligand>
</feature>
<comment type="cofactor">
    <cofactor evidence="7">
        <name>Zn(2+)</name>
        <dbReference type="ChEBI" id="CHEBI:29105"/>
    </cofactor>
    <text evidence="7">Binds 1 zinc ion per subunit.</text>
</comment>
<dbReference type="GO" id="GO:0008479">
    <property type="term" value="F:tRNA-guanosine(34) queuine transglycosylase activity"/>
    <property type="evidence" value="ECO:0007669"/>
    <property type="project" value="UniProtKB-UniRule"/>
</dbReference>
<evidence type="ECO:0000256" key="1">
    <source>
        <dbReference type="ARBA" id="ARBA00004691"/>
    </source>
</evidence>
<comment type="caution">
    <text evidence="7">Lacks conserved residue(s) required for the propagation of feature annotation.</text>
</comment>
<keyword evidence="4 7" id="KW-0819">tRNA processing</keyword>
<reference evidence="10" key="1">
    <citation type="journal article" date="2020" name="mSystems">
        <title>Genome- and Community-Level Interaction Insights into Carbon Utilization and Element Cycling Functions of Hydrothermarchaeota in Hydrothermal Sediment.</title>
        <authorList>
            <person name="Zhou Z."/>
            <person name="Liu Y."/>
            <person name="Xu W."/>
            <person name="Pan J."/>
            <person name="Luo Z.H."/>
            <person name="Li M."/>
        </authorList>
    </citation>
    <scope>NUCLEOTIDE SEQUENCE [LARGE SCALE GENOMIC DNA]</scope>
    <source>
        <strain evidence="10">SpSt-776</strain>
    </source>
</reference>
<evidence type="ECO:0000256" key="3">
    <source>
        <dbReference type="ARBA" id="ARBA00022679"/>
    </source>
</evidence>
<feature type="binding site" evidence="7">
    <location>
        <begin position="92"/>
        <end position="96"/>
    </location>
    <ligand>
        <name>substrate</name>
    </ligand>
</feature>
<dbReference type="SUPFAM" id="SSF51713">
    <property type="entry name" value="tRNA-guanine transglycosylase"/>
    <property type="match status" value="1"/>
</dbReference>
<keyword evidence="3 7" id="KW-0808">Transferase</keyword>
<evidence type="ECO:0000259" key="9">
    <source>
        <dbReference type="Pfam" id="PF01702"/>
    </source>
</evidence>
<feature type="active site" description="Nucleophile" evidence="7">
    <location>
        <position position="265"/>
    </location>
</feature>
<evidence type="ECO:0000256" key="5">
    <source>
        <dbReference type="ARBA" id="ARBA00022785"/>
    </source>
</evidence>
<feature type="binding site" evidence="7">
    <location>
        <position position="303"/>
    </location>
    <ligand>
        <name>Zn(2+)</name>
        <dbReference type="ChEBI" id="CHEBI:29105"/>
    </ligand>
</feature>
<keyword evidence="7" id="KW-0862">Zinc</keyword>
<accession>A0A7C3SI34</accession>
<comment type="pathway">
    <text evidence="1 7">tRNA modification; tRNA-queuosine biosynthesis.</text>
</comment>
<dbReference type="EC" id="2.4.2.29" evidence="7"/>
<dbReference type="EMBL" id="DTHB01000016">
    <property type="protein sequence ID" value="HGB14006.1"/>
    <property type="molecule type" value="Genomic_DNA"/>
</dbReference>
<dbReference type="Gene3D" id="3.20.20.105">
    <property type="entry name" value="Queuine tRNA-ribosyltransferase-like"/>
    <property type="match status" value="1"/>
</dbReference>
<dbReference type="HAMAP" id="MF_00168">
    <property type="entry name" value="Q_tRNA_Tgt"/>
    <property type="match status" value="1"/>
</dbReference>
<feature type="domain" description="tRNA-guanine(15) transglycosylase-like" evidence="9">
    <location>
        <begin position="15"/>
        <end position="367"/>
    </location>
</feature>
<feature type="binding site" evidence="7">
    <location>
        <position position="215"/>
    </location>
    <ligand>
        <name>substrate</name>
    </ligand>
</feature>